<dbReference type="AlphaFoldDB" id="A0A0A8Z9X4"/>
<reference evidence="1" key="2">
    <citation type="journal article" date="2015" name="Data Brief">
        <title>Shoot transcriptome of the giant reed, Arundo donax.</title>
        <authorList>
            <person name="Barrero R.A."/>
            <person name="Guerrero F.D."/>
            <person name="Moolhuijzen P."/>
            <person name="Goolsby J.A."/>
            <person name="Tidwell J."/>
            <person name="Bellgard S.E."/>
            <person name="Bellgard M.I."/>
        </authorList>
    </citation>
    <scope>NUCLEOTIDE SEQUENCE</scope>
    <source>
        <tissue evidence="1">Shoot tissue taken approximately 20 cm above the soil surface</tissue>
    </source>
</reference>
<name>A0A0A8Z9X4_ARUDO</name>
<proteinExistence type="predicted"/>
<organism evidence="1">
    <name type="scientific">Arundo donax</name>
    <name type="common">Giant reed</name>
    <name type="synonym">Donax arundinaceus</name>
    <dbReference type="NCBI Taxonomy" id="35708"/>
    <lineage>
        <taxon>Eukaryota</taxon>
        <taxon>Viridiplantae</taxon>
        <taxon>Streptophyta</taxon>
        <taxon>Embryophyta</taxon>
        <taxon>Tracheophyta</taxon>
        <taxon>Spermatophyta</taxon>
        <taxon>Magnoliopsida</taxon>
        <taxon>Liliopsida</taxon>
        <taxon>Poales</taxon>
        <taxon>Poaceae</taxon>
        <taxon>PACMAD clade</taxon>
        <taxon>Arundinoideae</taxon>
        <taxon>Arundineae</taxon>
        <taxon>Arundo</taxon>
    </lineage>
</organism>
<accession>A0A0A8Z9X4</accession>
<evidence type="ECO:0000313" key="1">
    <source>
        <dbReference type="EMBL" id="JAD34493.1"/>
    </source>
</evidence>
<reference evidence="1" key="1">
    <citation type="submission" date="2014-09" db="EMBL/GenBank/DDBJ databases">
        <authorList>
            <person name="Magalhaes I.L.F."/>
            <person name="Oliveira U."/>
            <person name="Santos F.R."/>
            <person name="Vidigal T.H.D.A."/>
            <person name="Brescovit A.D."/>
            <person name="Santos A.J."/>
        </authorList>
    </citation>
    <scope>NUCLEOTIDE SEQUENCE</scope>
    <source>
        <tissue evidence="1">Shoot tissue taken approximately 20 cm above the soil surface</tissue>
    </source>
</reference>
<sequence>MYRLISCLVRSHVAINMDFAITDASPTNHGGYPLCYSYWTCELEGATKVAAHLSSARHVNIFQDKDAARITLLPLGDPDRVSVFCCILLANRVPGCEDDWISHIWLWIFHSICI</sequence>
<protein>
    <submittedName>
        <fullName evidence="1">Uncharacterized protein</fullName>
    </submittedName>
</protein>
<dbReference type="EMBL" id="GBRH01263402">
    <property type="protein sequence ID" value="JAD34493.1"/>
    <property type="molecule type" value="Transcribed_RNA"/>
</dbReference>